<protein>
    <submittedName>
        <fullName evidence="1">Uncharacterized protein</fullName>
    </submittedName>
</protein>
<reference evidence="1 2" key="1">
    <citation type="journal article" date="2016" name="Genome Announc.">
        <title>Draft Genome Sequences of Five Rapidly Growing Mycobacterium Species, M. thermoresistibile, M. fortuitum subsp. acetamidolyticum, M. canariasense, M. brisbanense, and M. novocastrense.</title>
        <authorList>
            <person name="Katahira K."/>
            <person name="Ogura Y."/>
            <person name="Gotoh Y."/>
            <person name="Hayashi T."/>
        </authorList>
    </citation>
    <scope>NUCLEOTIDE SEQUENCE [LARGE SCALE GENOMIC DNA]</scope>
    <source>
        <strain evidence="1 2">JCM6368</strain>
    </source>
</reference>
<evidence type="ECO:0000313" key="1">
    <source>
        <dbReference type="EMBL" id="GAT01204.1"/>
    </source>
</evidence>
<dbReference type="AlphaFoldDB" id="A0A100WNB0"/>
<accession>A0A100WNB0</accession>
<dbReference type="EMBL" id="BCSZ01000012">
    <property type="protein sequence ID" value="GAT01204.1"/>
    <property type="molecule type" value="Genomic_DNA"/>
</dbReference>
<name>A0A100WNB0_MYCFO</name>
<comment type="caution">
    <text evidence="1">The sequence shown here is derived from an EMBL/GenBank/DDBJ whole genome shotgun (WGS) entry which is preliminary data.</text>
</comment>
<sequence length="112" mass="12024">MTRPAACEYGPTGHCRNGTHGSCAHRVGGPMEHGSWVPECYLSKPPKGGHKGTDPVPSSLDHATVFTETGTSVIRPSHVWHCTCNCHRTSNPAPIIGQLELFEPSPDEVARV</sequence>
<dbReference type="Proteomes" id="UP000069705">
    <property type="component" value="Unassembled WGS sequence"/>
</dbReference>
<proteinExistence type="predicted"/>
<evidence type="ECO:0000313" key="2">
    <source>
        <dbReference type="Proteomes" id="UP000069705"/>
    </source>
</evidence>
<gene>
    <name evidence="1" type="ORF">RMCFA_1318</name>
</gene>
<organism evidence="1 2">
    <name type="scientific">Mycolicibacterium fortuitum subsp. acetamidolyticum</name>
    <dbReference type="NCBI Taxonomy" id="144550"/>
    <lineage>
        <taxon>Bacteria</taxon>
        <taxon>Bacillati</taxon>
        <taxon>Actinomycetota</taxon>
        <taxon>Actinomycetes</taxon>
        <taxon>Mycobacteriales</taxon>
        <taxon>Mycobacteriaceae</taxon>
        <taxon>Mycolicibacterium</taxon>
    </lineage>
</organism>
<reference evidence="2" key="2">
    <citation type="submission" date="2016-02" db="EMBL/GenBank/DDBJ databases">
        <title>Draft genome sequence of five rapidly growing Mycobacterium species.</title>
        <authorList>
            <person name="Katahira K."/>
            <person name="Gotou Y."/>
            <person name="Iida K."/>
            <person name="Ogura Y."/>
            <person name="Hayashi T."/>
        </authorList>
    </citation>
    <scope>NUCLEOTIDE SEQUENCE [LARGE SCALE GENOMIC DNA]</scope>
    <source>
        <strain evidence="2">JCM6368</strain>
    </source>
</reference>